<evidence type="ECO:0000256" key="2">
    <source>
        <dbReference type="ARBA" id="ARBA00022630"/>
    </source>
</evidence>
<dbReference type="PATRIC" id="fig|317.174.peg.886"/>
<dbReference type="Pfam" id="PF05199">
    <property type="entry name" value="GMC_oxred_C"/>
    <property type="match status" value="1"/>
</dbReference>
<gene>
    <name evidence="7" type="ORF">IV02_04370</name>
</gene>
<evidence type="ECO:0000256" key="4">
    <source>
        <dbReference type="ARBA" id="ARBA00023002"/>
    </source>
</evidence>
<dbReference type="SUPFAM" id="SSF54373">
    <property type="entry name" value="FAD-linked reductases, C-terminal domain"/>
    <property type="match status" value="1"/>
</dbReference>
<keyword evidence="3" id="KW-0274">FAD</keyword>
<dbReference type="PANTHER" id="PTHR46056">
    <property type="entry name" value="LONG-CHAIN-ALCOHOL OXIDASE"/>
    <property type="match status" value="1"/>
</dbReference>
<dbReference type="PANTHER" id="PTHR46056:SF12">
    <property type="entry name" value="LONG-CHAIN-ALCOHOL OXIDASE"/>
    <property type="match status" value="1"/>
</dbReference>
<dbReference type="SUPFAM" id="SSF51905">
    <property type="entry name" value="FAD/NAD(P)-binding domain"/>
    <property type="match status" value="1"/>
</dbReference>
<dbReference type="InterPro" id="IPR036188">
    <property type="entry name" value="FAD/NAD-bd_sf"/>
</dbReference>
<dbReference type="Proteomes" id="UP000028643">
    <property type="component" value="Unassembled WGS sequence"/>
</dbReference>
<organism evidence="7 8">
    <name type="scientific">Pseudomonas syringae</name>
    <dbReference type="NCBI Taxonomy" id="317"/>
    <lineage>
        <taxon>Bacteria</taxon>
        <taxon>Pseudomonadati</taxon>
        <taxon>Pseudomonadota</taxon>
        <taxon>Gammaproteobacteria</taxon>
        <taxon>Pseudomonadales</taxon>
        <taxon>Pseudomonadaceae</taxon>
        <taxon>Pseudomonas</taxon>
    </lineage>
</organism>
<feature type="domain" description="Glucose-methanol-choline oxidoreductase C-terminal" evidence="6">
    <location>
        <begin position="390"/>
        <end position="506"/>
    </location>
</feature>
<reference evidence="7 8" key="1">
    <citation type="submission" date="2014-07" db="EMBL/GenBank/DDBJ databases">
        <title>Draft Genome Sequences of Environmental Pseudomonas syringae strains.</title>
        <authorList>
            <person name="Baltrus D.A."/>
            <person name="Berge O."/>
            <person name="Morris C."/>
        </authorList>
    </citation>
    <scope>NUCLEOTIDE SEQUENCE [LARGE SCALE GENOMIC DNA]</scope>
    <source>
        <strain evidence="7 8">CEB003</strain>
    </source>
</reference>
<comment type="caution">
    <text evidence="7">The sequence shown here is derived from an EMBL/GenBank/DDBJ whole genome shotgun (WGS) entry which is preliminary data.</text>
</comment>
<keyword evidence="2" id="KW-0285">Flavoprotein</keyword>
<dbReference type="Pfam" id="PF00732">
    <property type="entry name" value="GMC_oxred_N"/>
    <property type="match status" value="1"/>
</dbReference>
<name>A0A085VEX5_PSESX</name>
<dbReference type="GO" id="GO:0016614">
    <property type="term" value="F:oxidoreductase activity, acting on CH-OH group of donors"/>
    <property type="evidence" value="ECO:0007669"/>
    <property type="project" value="InterPro"/>
</dbReference>
<evidence type="ECO:0000256" key="3">
    <source>
        <dbReference type="ARBA" id="ARBA00022827"/>
    </source>
</evidence>
<feature type="domain" description="Glucose-methanol-choline oxidoreductase N-terminal" evidence="5">
    <location>
        <begin position="86"/>
        <end position="282"/>
    </location>
</feature>
<comment type="similarity">
    <text evidence="1">Belongs to the GMC oxidoreductase family.</text>
</comment>
<dbReference type="AlphaFoldDB" id="A0A085VEX5"/>
<dbReference type="GO" id="GO:0050660">
    <property type="term" value="F:flavin adenine dinucleotide binding"/>
    <property type="evidence" value="ECO:0007669"/>
    <property type="project" value="InterPro"/>
</dbReference>
<sequence length="522" mass="57012">MTTYSFDDDSVVVIIGSGAGGGTLANELCQKGIPVVLLEAGERQSSATFINDEWPSFQQLSWGDTRTTSGTWQIARDFPNLPAWICKTVGGTTTHWAGASIRLQDHEFRARQTYGDVKGASLLDWPLTLAELEPYYARAEDKMGVTRTNDIPGLPGNNNFQVMYNGAMKLGYKHCSTGRMAINSRARAGRAQCMQLGFCFQGCKMGAKWSTLYTEIPAAEATGKLELRTQAHAVRIEHDAKGRASAVVYADAKGELHRQKGRIIAIAGNAIETPRLLLSSSSTLFPHGLANGSGMVGKHYMRHTTGSVFAEFSDPVHFYRGTIMAGLISDEVHFNPDRGFVGGYEMETVSLGPSFMAAFFNPGAWGKDFTRVMDNYTHLAGMWIVGEDMPRESNRITLSNDTKDRLGIPVANVHYDDHPNDIAMREHAFKQGSAVYEAVGALKTHRVPPYPSTHNLGTCRMSLKEADGVCNKHGQCHEVPNLFISDGSQFTTSGAENPTLTIVSLAIRQADYIAESLKTKAA</sequence>
<evidence type="ECO:0000259" key="5">
    <source>
        <dbReference type="Pfam" id="PF00732"/>
    </source>
</evidence>
<proteinExistence type="inferred from homology"/>
<dbReference type="Gene3D" id="3.50.50.60">
    <property type="entry name" value="FAD/NAD(P)-binding domain"/>
    <property type="match status" value="2"/>
</dbReference>
<protein>
    <submittedName>
        <fullName evidence="7">2-keto-gluconate dehydrogenase</fullName>
    </submittedName>
</protein>
<keyword evidence="4" id="KW-0560">Oxidoreductase</keyword>
<dbReference type="EMBL" id="JPQT01000063">
    <property type="protein sequence ID" value="KFE53988.1"/>
    <property type="molecule type" value="Genomic_DNA"/>
</dbReference>
<evidence type="ECO:0000313" key="7">
    <source>
        <dbReference type="EMBL" id="KFE53988.1"/>
    </source>
</evidence>
<evidence type="ECO:0000259" key="6">
    <source>
        <dbReference type="Pfam" id="PF05199"/>
    </source>
</evidence>
<evidence type="ECO:0000256" key="1">
    <source>
        <dbReference type="ARBA" id="ARBA00010790"/>
    </source>
</evidence>
<dbReference type="RefSeq" id="WP_047572419.1">
    <property type="nucleotide sequence ID" value="NZ_JPQT01000063.1"/>
</dbReference>
<accession>A0A085VEX5</accession>
<dbReference type="InterPro" id="IPR000172">
    <property type="entry name" value="GMC_OxRdtase_N"/>
</dbReference>
<dbReference type="InterPro" id="IPR007867">
    <property type="entry name" value="GMC_OxRtase_C"/>
</dbReference>
<evidence type="ECO:0000313" key="8">
    <source>
        <dbReference type="Proteomes" id="UP000028643"/>
    </source>
</evidence>